<dbReference type="RefSeq" id="XP_040627669.1">
    <property type="nucleotide sequence ID" value="XM_040775227.1"/>
</dbReference>
<feature type="domain" description="CAP-Gly" evidence="1">
    <location>
        <begin position="23"/>
        <end position="67"/>
    </location>
</feature>
<dbReference type="InterPro" id="IPR036859">
    <property type="entry name" value="CAP-Gly_dom_sf"/>
</dbReference>
<organism evidence="2 3">
    <name type="scientific">Dacryopinax primogenitus (strain DJM 731)</name>
    <name type="common">Brown rot fungus</name>
    <dbReference type="NCBI Taxonomy" id="1858805"/>
    <lineage>
        <taxon>Eukaryota</taxon>
        <taxon>Fungi</taxon>
        <taxon>Dikarya</taxon>
        <taxon>Basidiomycota</taxon>
        <taxon>Agaricomycotina</taxon>
        <taxon>Dacrymycetes</taxon>
        <taxon>Dacrymycetales</taxon>
        <taxon>Dacrymycetaceae</taxon>
        <taxon>Dacryopinax</taxon>
    </lineage>
</organism>
<dbReference type="Pfam" id="PF01302">
    <property type="entry name" value="CAP_GLY"/>
    <property type="match status" value="1"/>
</dbReference>
<dbReference type="STRING" id="1858805.M5G4K4"/>
<dbReference type="Proteomes" id="UP000030653">
    <property type="component" value="Unassembled WGS sequence"/>
</dbReference>
<dbReference type="GeneID" id="63690289"/>
<dbReference type="EMBL" id="JH795866">
    <property type="protein sequence ID" value="EJU00772.1"/>
    <property type="molecule type" value="Genomic_DNA"/>
</dbReference>
<dbReference type="PROSITE" id="PS50245">
    <property type="entry name" value="CAP_GLY_2"/>
    <property type="match status" value="1"/>
</dbReference>
<reference evidence="2 3" key="1">
    <citation type="journal article" date="2012" name="Science">
        <title>The Paleozoic origin of enzymatic lignin decomposition reconstructed from 31 fungal genomes.</title>
        <authorList>
            <person name="Floudas D."/>
            <person name="Binder M."/>
            <person name="Riley R."/>
            <person name="Barry K."/>
            <person name="Blanchette R.A."/>
            <person name="Henrissat B."/>
            <person name="Martinez A.T."/>
            <person name="Otillar R."/>
            <person name="Spatafora J.W."/>
            <person name="Yadav J.S."/>
            <person name="Aerts A."/>
            <person name="Benoit I."/>
            <person name="Boyd A."/>
            <person name="Carlson A."/>
            <person name="Copeland A."/>
            <person name="Coutinho P.M."/>
            <person name="de Vries R.P."/>
            <person name="Ferreira P."/>
            <person name="Findley K."/>
            <person name="Foster B."/>
            <person name="Gaskell J."/>
            <person name="Glotzer D."/>
            <person name="Gorecki P."/>
            <person name="Heitman J."/>
            <person name="Hesse C."/>
            <person name="Hori C."/>
            <person name="Igarashi K."/>
            <person name="Jurgens J.A."/>
            <person name="Kallen N."/>
            <person name="Kersten P."/>
            <person name="Kohler A."/>
            <person name="Kuees U."/>
            <person name="Kumar T.K.A."/>
            <person name="Kuo A."/>
            <person name="LaButti K."/>
            <person name="Larrondo L.F."/>
            <person name="Lindquist E."/>
            <person name="Ling A."/>
            <person name="Lombard V."/>
            <person name="Lucas S."/>
            <person name="Lundell T."/>
            <person name="Martin R."/>
            <person name="McLaughlin D.J."/>
            <person name="Morgenstern I."/>
            <person name="Morin E."/>
            <person name="Murat C."/>
            <person name="Nagy L.G."/>
            <person name="Nolan M."/>
            <person name="Ohm R.A."/>
            <person name="Patyshakuliyeva A."/>
            <person name="Rokas A."/>
            <person name="Ruiz-Duenas F.J."/>
            <person name="Sabat G."/>
            <person name="Salamov A."/>
            <person name="Samejima M."/>
            <person name="Schmutz J."/>
            <person name="Slot J.C."/>
            <person name="St John F."/>
            <person name="Stenlid J."/>
            <person name="Sun H."/>
            <person name="Sun S."/>
            <person name="Syed K."/>
            <person name="Tsang A."/>
            <person name="Wiebenga A."/>
            <person name="Young D."/>
            <person name="Pisabarro A."/>
            <person name="Eastwood D.C."/>
            <person name="Martin F."/>
            <person name="Cullen D."/>
            <person name="Grigoriev I.V."/>
            <person name="Hibbett D.S."/>
        </authorList>
    </citation>
    <scope>NUCLEOTIDE SEQUENCE [LARGE SCALE GENOMIC DNA]</scope>
    <source>
        <strain evidence="2 3">DJM-731 SS1</strain>
    </source>
</reference>
<evidence type="ECO:0000313" key="3">
    <source>
        <dbReference type="Proteomes" id="UP000030653"/>
    </source>
</evidence>
<evidence type="ECO:0000313" key="2">
    <source>
        <dbReference type="EMBL" id="EJU00772.1"/>
    </source>
</evidence>
<dbReference type="AlphaFoldDB" id="M5G4K4"/>
<protein>
    <recommendedName>
        <fullName evidence="1">CAP-Gly domain-containing protein</fullName>
    </recommendedName>
</protein>
<dbReference type="SUPFAM" id="SSF74924">
    <property type="entry name" value="Cap-Gly domain"/>
    <property type="match status" value="1"/>
</dbReference>
<name>M5G4K4_DACPD</name>
<dbReference type="OMA" id="ETGNEHE"/>
<dbReference type="InterPro" id="IPR000938">
    <property type="entry name" value="CAP-Gly_domain"/>
</dbReference>
<sequence length="172" mass="18380">MSLPAIGTRLSLSSHLGTVAYTGPVAGTSGEWIGVEWDDPSRGKHDGLHKGVQYFTCRVEGAGSFIRPGSGIHYGESFISALVKKYADPSTSTAPETGNEHEEKEETVLLGSSLGLITVQAPNIGKVRQRLAQLDRLREVSLDGEGVSHPGGAQELRERCPSKPIRGYSCYG</sequence>
<proteinExistence type="predicted"/>
<dbReference type="SMART" id="SM01052">
    <property type="entry name" value="CAP_GLY"/>
    <property type="match status" value="1"/>
</dbReference>
<dbReference type="Gene3D" id="2.30.30.190">
    <property type="entry name" value="CAP Gly-rich-like domain"/>
    <property type="match status" value="1"/>
</dbReference>
<gene>
    <name evidence="2" type="ORF">DACRYDRAFT_54053</name>
</gene>
<accession>M5G4K4</accession>
<dbReference type="HOGENOM" id="CLU_017716_4_1_1"/>
<dbReference type="OrthoDB" id="5273213at2759"/>
<evidence type="ECO:0000259" key="1">
    <source>
        <dbReference type="PROSITE" id="PS50245"/>
    </source>
</evidence>
<keyword evidence="3" id="KW-1185">Reference proteome</keyword>